<name>A0A5B7SLV0_9FLAO</name>
<dbReference type="RefSeq" id="WP_138851938.1">
    <property type="nucleotide sequence ID" value="NZ_CP040710.1"/>
</dbReference>
<dbReference type="InterPro" id="IPR037066">
    <property type="entry name" value="Plug_dom_sf"/>
</dbReference>
<dbReference type="SUPFAM" id="SSF49464">
    <property type="entry name" value="Carboxypeptidase regulatory domain-like"/>
    <property type="match status" value="1"/>
</dbReference>
<evidence type="ECO:0000259" key="15">
    <source>
        <dbReference type="Pfam" id="PF07715"/>
    </source>
</evidence>
<organism evidence="16 17">
    <name type="scientific">Aggregatimonas sangjinii</name>
    <dbReference type="NCBI Taxonomy" id="2583587"/>
    <lineage>
        <taxon>Bacteria</taxon>
        <taxon>Pseudomonadati</taxon>
        <taxon>Bacteroidota</taxon>
        <taxon>Flavobacteriia</taxon>
        <taxon>Flavobacteriales</taxon>
        <taxon>Flavobacteriaceae</taxon>
        <taxon>Aggregatimonas</taxon>
    </lineage>
</organism>
<evidence type="ECO:0000259" key="14">
    <source>
        <dbReference type="Pfam" id="PF00593"/>
    </source>
</evidence>
<evidence type="ECO:0000256" key="11">
    <source>
        <dbReference type="ARBA" id="ARBA00023237"/>
    </source>
</evidence>
<dbReference type="InterPro" id="IPR008969">
    <property type="entry name" value="CarboxyPept-like_regulatory"/>
</dbReference>
<dbReference type="InterPro" id="IPR039426">
    <property type="entry name" value="TonB-dep_rcpt-like"/>
</dbReference>
<comment type="subcellular location">
    <subcellularLocation>
        <location evidence="1 12">Cell outer membrane</location>
        <topology evidence="1 12">Multi-pass membrane protein</topology>
    </subcellularLocation>
</comment>
<evidence type="ECO:0000256" key="10">
    <source>
        <dbReference type="ARBA" id="ARBA00023136"/>
    </source>
</evidence>
<keyword evidence="9 13" id="KW-0798">TonB box</keyword>
<evidence type="ECO:0000256" key="5">
    <source>
        <dbReference type="ARBA" id="ARBA00022692"/>
    </source>
</evidence>
<evidence type="ECO:0000313" key="17">
    <source>
        <dbReference type="Proteomes" id="UP000310017"/>
    </source>
</evidence>
<dbReference type="Gene3D" id="2.60.40.1120">
    <property type="entry name" value="Carboxypeptidase-like, regulatory domain"/>
    <property type="match status" value="1"/>
</dbReference>
<dbReference type="InterPro" id="IPR036942">
    <property type="entry name" value="Beta-barrel_TonB_sf"/>
</dbReference>
<evidence type="ECO:0000256" key="8">
    <source>
        <dbReference type="ARBA" id="ARBA00023065"/>
    </source>
</evidence>
<keyword evidence="2 12" id="KW-0813">Transport</keyword>
<keyword evidence="6" id="KW-0732">Signal</keyword>
<keyword evidence="7" id="KW-0408">Iron</keyword>
<feature type="domain" description="TonB-dependent receptor-like beta-barrel" evidence="14">
    <location>
        <begin position="399"/>
        <end position="885"/>
    </location>
</feature>
<dbReference type="GO" id="GO:0009279">
    <property type="term" value="C:cell outer membrane"/>
    <property type="evidence" value="ECO:0007669"/>
    <property type="project" value="UniProtKB-SubCell"/>
</dbReference>
<dbReference type="InterPro" id="IPR012910">
    <property type="entry name" value="Plug_dom"/>
</dbReference>
<dbReference type="Pfam" id="PF00593">
    <property type="entry name" value="TonB_dep_Rec_b-barrel"/>
    <property type="match status" value="1"/>
</dbReference>
<dbReference type="Pfam" id="PF07715">
    <property type="entry name" value="Plug"/>
    <property type="match status" value="1"/>
</dbReference>
<evidence type="ECO:0000313" key="16">
    <source>
        <dbReference type="EMBL" id="QCW99585.1"/>
    </source>
</evidence>
<keyword evidence="3 12" id="KW-1134">Transmembrane beta strand</keyword>
<proteinExistence type="inferred from homology"/>
<dbReference type="GO" id="GO:0015344">
    <property type="term" value="F:siderophore uptake transmembrane transporter activity"/>
    <property type="evidence" value="ECO:0007669"/>
    <property type="project" value="TreeGrafter"/>
</dbReference>
<sequence>MRNNLVFQILVFFTAGVTSIFSQITLSGEVIDSNGVPLSGAHIGLEPSSKFGISDMEGQFQIEGVPAGDYILTVSYVGVKTYSESVTVATEALSFSISLEDDPLNLQNVVVTGSFDPREQLTSSTSITTLNSERIQKSFPRGAADLLQAIPGTFTDPSAGEVFTKVYARGISASAEDDMGWYYVSLQEDGLPVSLVQHSYYSPDIFHRVDITTEKVEAIRGGSAAITALNGPGGIYNFISKGPRDSFGGEIQLQGGVQGEGNPMFRVDGTVGGTFGNNWFYNLGGHYRNDDGARNTDFTFSKGGQLKFNLMKRHDKGYVKFYGKILDDFTNRYTGVAATDWSDPKAAFGQDFNSTALMMPAFSANVPDGRRLAQGATNNFDPSQGVHAQDRAFGIDVLQELGANWLLRFNLKHSDKSANWQTAISNAFVSLNDPLAYFISGAQFPIGQVVFREAGSGTEVARLDNSGILAGESFQYLNDGSLPNDAIMGTASWLKQNRSGEWMNQITLRKTSANHDLTFGYSSGFSDTSLYTQGSFGYITYEPNPRMLQVTLENPDQPVIALSDANGLSNYGGLFFDNSRAEVSQIAFFANDRWKIQDELHLDVGLRYETIGHQGSKDQAAPFTGDGGFDGDPTTAYDNGILAPTGEVDEFDFNYNYLSYSAALNYKFAEESAVFVRFSSGNKAPELNYYFNNFSNVPINQKGEVQRITQAELGLKYGSAVFSATATAFWSRLKNIGVADFAFDTENGNVFYTPVQLNNSRTIGLEWETAYSPISNLSFTFNGVLQNPIATTWTVYDAAGSVDTADDSTVDYSDNTLPFNPKLMFNLGIEYEKDKLNGFVRWQFMGEREGNVANAFQLPAYGIFNAGIGYEITRHISADLLVTNLFNSEGLANFFGANTFGASANGVTSEFIQTNPDASFVVVPVLPRGSLLRLSYTF</sequence>
<protein>
    <submittedName>
        <fullName evidence="16">TonB-dependent receptor</fullName>
    </submittedName>
</protein>
<evidence type="ECO:0000256" key="9">
    <source>
        <dbReference type="ARBA" id="ARBA00023077"/>
    </source>
</evidence>
<dbReference type="Proteomes" id="UP000310017">
    <property type="component" value="Chromosome"/>
</dbReference>
<dbReference type="Pfam" id="PF13715">
    <property type="entry name" value="CarbopepD_reg_2"/>
    <property type="match status" value="1"/>
</dbReference>
<dbReference type="AlphaFoldDB" id="A0A5B7SLV0"/>
<dbReference type="SUPFAM" id="SSF56935">
    <property type="entry name" value="Porins"/>
    <property type="match status" value="1"/>
</dbReference>
<dbReference type="PANTHER" id="PTHR32552">
    <property type="entry name" value="FERRICHROME IRON RECEPTOR-RELATED"/>
    <property type="match status" value="1"/>
</dbReference>
<feature type="domain" description="TonB-dependent receptor plug" evidence="15">
    <location>
        <begin position="122"/>
        <end position="235"/>
    </location>
</feature>
<evidence type="ECO:0000256" key="13">
    <source>
        <dbReference type="RuleBase" id="RU003357"/>
    </source>
</evidence>
<dbReference type="EMBL" id="CP040710">
    <property type="protein sequence ID" value="QCW99585.1"/>
    <property type="molecule type" value="Genomic_DNA"/>
</dbReference>
<dbReference type="InterPro" id="IPR000531">
    <property type="entry name" value="Beta-barrel_TonB"/>
</dbReference>
<comment type="similarity">
    <text evidence="12 13">Belongs to the TonB-dependent receptor family.</text>
</comment>
<evidence type="ECO:0000256" key="1">
    <source>
        <dbReference type="ARBA" id="ARBA00004571"/>
    </source>
</evidence>
<keyword evidence="4" id="KW-0410">Iron transport</keyword>
<evidence type="ECO:0000256" key="4">
    <source>
        <dbReference type="ARBA" id="ARBA00022496"/>
    </source>
</evidence>
<keyword evidence="17" id="KW-1185">Reference proteome</keyword>
<keyword evidence="8" id="KW-0406">Ion transport</keyword>
<dbReference type="PANTHER" id="PTHR32552:SF89">
    <property type="entry name" value="CATECHOLATE SIDEROPHORE RECEPTOR FIU"/>
    <property type="match status" value="1"/>
</dbReference>
<keyword evidence="16" id="KW-0675">Receptor</keyword>
<evidence type="ECO:0000256" key="3">
    <source>
        <dbReference type="ARBA" id="ARBA00022452"/>
    </source>
</evidence>
<evidence type="ECO:0000256" key="2">
    <source>
        <dbReference type="ARBA" id="ARBA00022448"/>
    </source>
</evidence>
<dbReference type="PROSITE" id="PS52016">
    <property type="entry name" value="TONB_DEPENDENT_REC_3"/>
    <property type="match status" value="1"/>
</dbReference>
<dbReference type="Gene3D" id="2.170.130.10">
    <property type="entry name" value="TonB-dependent receptor, plug domain"/>
    <property type="match status" value="1"/>
</dbReference>
<evidence type="ECO:0000256" key="6">
    <source>
        <dbReference type="ARBA" id="ARBA00022729"/>
    </source>
</evidence>
<reference evidence="16 17" key="1">
    <citation type="submission" date="2019-05" db="EMBL/GenBank/DDBJ databases">
        <title>Genome sequencing of F202Z8.</title>
        <authorList>
            <person name="Kwon Y.M."/>
        </authorList>
    </citation>
    <scope>NUCLEOTIDE SEQUENCE [LARGE SCALE GENOMIC DNA]</scope>
    <source>
        <strain evidence="16 17">F202Z8</strain>
    </source>
</reference>
<keyword evidence="5 12" id="KW-0812">Transmembrane</keyword>
<evidence type="ECO:0000256" key="7">
    <source>
        <dbReference type="ARBA" id="ARBA00023004"/>
    </source>
</evidence>
<dbReference type="Gene3D" id="2.40.170.20">
    <property type="entry name" value="TonB-dependent receptor, beta-barrel domain"/>
    <property type="match status" value="1"/>
</dbReference>
<keyword evidence="11 12" id="KW-0998">Cell outer membrane</keyword>
<keyword evidence="10 12" id="KW-0472">Membrane</keyword>
<dbReference type="KEGG" id="asag:FGM00_05515"/>
<accession>A0A5B7SLV0</accession>
<evidence type="ECO:0000256" key="12">
    <source>
        <dbReference type="PROSITE-ProRule" id="PRU01360"/>
    </source>
</evidence>
<gene>
    <name evidence="16" type="ORF">FGM00_05515</name>
</gene>
<dbReference type="OrthoDB" id="1122665at2"/>